<keyword evidence="3" id="KW-1185">Reference proteome</keyword>
<organism evidence="1">
    <name type="scientific">Cladocopium goreaui</name>
    <dbReference type="NCBI Taxonomy" id="2562237"/>
    <lineage>
        <taxon>Eukaryota</taxon>
        <taxon>Sar</taxon>
        <taxon>Alveolata</taxon>
        <taxon>Dinophyceae</taxon>
        <taxon>Suessiales</taxon>
        <taxon>Symbiodiniaceae</taxon>
        <taxon>Cladocopium</taxon>
    </lineage>
</organism>
<dbReference type="AlphaFoldDB" id="A0A9P1G177"/>
<dbReference type="EMBL" id="CAMXCT010002169">
    <property type="protein sequence ID" value="CAI3996183.1"/>
    <property type="molecule type" value="Genomic_DNA"/>
</dbReference>
<evidence type="ECO:0000313" key="2">
    <source>
        <dbReference type="EMBL" id="CAL4783495.1"/>
    </source>
</evidence>
<proteinExistence type="predicted"/>
<evidence type="ECO:0000313" key="1">
    <source>
        <dbReference type="EMBL" id="CAI3996183.1"/>
    </source>
</evidence>
<name>A0A9P1G177_9DINO</name>
<reference evidence="1" key="1">
    <citation type="submission" date="2022-10" db="EMBL/GenBank/DDBJ databases">
        <authorList>
            <person name="Chen Y."/>
            <person name="Dougan E. K."/>
            <person name="Chan C."/>
            <person name="Rhodes N."/>
            <person name="Thang M."/>
        </authorList>
    </citation>
    <scope>NUCLEOTIDE SEQUENCE</scope>
</reference>
<dbReference type="EMBL" id="CAMXCT020002169">
    <property type="protein sequence ID" value="CAL1149558.1"/>
    <property type="molecule type" value="Genomic_DNA"/>
</dbReference>
<sequence length="113" mass="13281">MRQTIPKSLNCWKKVLLLSLTEIKFHKHYHVISEECMGSRSRQGVLPWSKNDKHLGTVKKGGQNWFCTLRKPCAAISQKNFHAQQHELDEQSERKDNVSTCLNHVWNIFEHQK</sequence>
<reference evidence="2 3" key="2">
    <citation type="submission" date="2024-05" db="EMBL/GenBank/DDBJ databases">
        <authorList>
            <person name="Chen Y."/>
            <person name="Shah S."/>
            <person name="Dougan E. K."/>
            <person name="Thang M."/>
            <person name="Chan C."/>
        </authorList>
    </citation>
    <scope>NUCLEOTIDE SEQUENCE [LARGE SCALE GENOMIC DNA]</scope>
</reference>
<dbReference type="Proteomes" id="UP001152797">
    <property type="component" value="Unassembled WGS sequence"/>
</dbReference>
<gene>
    <name evidence="1" type="ORF">C1SCF055_LOCUS22679</name>
</gene>
<accession>A0A9P1G177</accession>
<protein>
    <submittedName>
        <fullName evidence="1">Uncharacterized protein</fullName>
    </submittedName>
</protein>
<evidence type="ECO:0000313" key="3">
    <source>
        <dbReference type="Proteomes" id="UP001152797"/>
    </source>
</evidence>
<comment type="caution">
    <text evidence="1">The sequence shown here is derived from an EMBL/GenBank/DDBJ whole genome shotgun (WGS) entry which is preliminary data.</text>
</comment>
<dbReference type="EMBL" id="CAMXCT030002169">
    <property type="protein sequence ID" value="CAL4783495.1"/>
    <property type="molecule type" value="Genomic_DNA"/>
</dbReference>